<feature type="region of interest" description="Disordered" evidence="3">
    <location>
        <begin position="1"/>
        <end position="22"/>
    </location>
</feature>
<dbReference type="InterPro" id="IPR051954">
    <property type="entry name" value="tRNA_methyltransferase_THADA"/>
</dbReference>
<feature type="domain" description="DUF2428" evidence="4">
    <location>
        <begin position="991"/>
        <end position="1278"/>
    </location>
</feature>
<evidence type="ECO:0000256" key="3">
    <source>
        <dbReference type="SAM" id="MobiDB-lite"/>
    </source>
</evidence>
<feature type="domain" description="tRNA (32-2'-O)-methyltransferase regulator THADA-like C-terminal TPR repeats region" evidence="6">
    <location>
        <begin position="1281"/>
        <end position="1455"/>
    </location>
</feature>
<dbReference type="InterPro" id="IPR016024">
    <property type="entry name" value="ARM-type_fold"/>
</dbReference>
<proteinExistence type="inferred from homology"/>
<accession>A0A8K1CLS2</accession>
<feature type="domain" description="tRNA (32-2'-O)-methyltransferase regulator THADA-like TPR repeats region" evidence="5">
    <location>
        <begin position="602"/>
        <end position="861"/>
    </location>
</feature>
<dbReference type="InterPro" id="IPR019442">
    <property type="entry name" value="THADA/TRM732_DUF2428"/>
</dbReference>
<reference evidence="7" key="1">
    <citation type="submission" date="2019-03" db="EMBL/GenBank/DDBJ databases">
        <title>Long read genome sequence of the mycoparasitic Pythium oligandrum ATCC 38472 isolated from sugarbeet rhizosphere.</title>
        <authorList>
            <person name="Gaulin E."/>
        </authorList>
    </citation>
    <scope>NUCLEOTIDE SEQUENCE</scope>
    <source>
        <strain evidence="7">ATCC 38472_TT</strain>
    </source>
</reference>
<evidence type="ECO:0000259" key="4">
    <source>
        <dbReference type="Pfam" id="PF10350"/>
    </source>
</evidence>
<keyword evidence="8" id="KW-1185">Reference proteome</keyword>
<comment type="similarity">
    <text evidence="1">Belongs to the THADA family.</text>
</comment>
<dbReference type="SUPFAM" id="SSF48371">
    <property type="entry name" value="ARM repeat"/>
    <property type="match status" value="2"/>
</dbReference>
<dbReference type="Pfam" id="PF25150">
    <property type="entry name" value="TPR_Trm732"/>
    <property type="match status" value="1"/>
</dbReference>
<evidence type="ECO:0000313" key="7">
    <source>
        <dbReference type="EMBL" id="TMW64673.1"/>
    </source>
</evidence>
<dbReference type="InterPro" id="IPR056842">
    <property type="entry name" value="THADA-like_TPR_C"/>
</dbReference>
<dbReference type="Pfam" id="PF10350">
    <property type="entry name" value="DUF2428"/>
    <property type="match status" value="1"/>
</dbReference>
<evidence type="ECO:0008006" key="9">
    <source>
        <dbReference type="Google" id="ProtNLM"/>
    </source>
</evidence>
<evidence type="ECO:0000259" key="5">
    <source>
        <dbReference type="Pfam" id="PF25150"/>
    </source>
</evidence>
<dbReference type="PANTHER" id="PTHR14387">
    <property type="entry name" value="THADA/DEATH RECEPTOR INTERACTING PROTEIN"/>
    <property type="match status" value="1"/>
</dbReference>
<dbReference type="PANTHER" id="PTHR14387:SF0">
    <property type="entry name" value="DUF2428 DOMAIN-CONTAINING PROTEIN"/>
    <property type="match status" value="1"/>
</dbReference>
<dbReference type="GO" id="GO:0030488">
    <property type="term" value="P:tRNA methylation"/>
    <property type="evidence" value="ECO:0007669"/>
    <property type="project" value="TreeGrafter"/>
</dbReference>
<keyword evidence="2" id="KW-0819">tRNA processing</keyword>
<sequence length="2008" mass="221539">MVRKKRKGLVKESLSHSEQGAQPAAVDVRHVVEEIPLNVTLPFAADKDAKSLGNDILKLDLATWFEQLGGASSLYEQLRLLQSYRANVKKLRGTEEGVSAFTEASWRLMFRLYGSRAYGMQGLHKNFALILQDLVLLNQENPETLTKIAKEELRRVLDTLFNEESDKTARDPDATMKVLSHLQMMLEFPYVLRVLVEDSSSYLLRTVQFIADELAFLVGPIVEYQKANNSTVEITEDDVDDTTSGPTNAVLMASERCSYALKCVIVLCSLKDALYDQLFATSTTAEAFNAVTSGFMGLLSNCALILKTRVVHKDLLTQTGLAYCLVLRLLIHGDVLTTSGFVTSVDSVKGLFHAFYPGDAQGTATVNASLGAHLTNDMPQFGEFARLAVFRGFLNSLSDDELVLPLTTVRQKNSVDRTILDFVFSTVHEACHDESLNTRLYAFQVLEAFLRRAVGAMNKQSKESVVVPISSATVANLTTVVLLNWENPSKRVNQFMHVMFTHIVNYQVLLGVFDEWKQSIVVKLTQLPQHSRARYGGLSIVIARYGATTLLNENPGLLQSVLHAVGIKDVSAAAAGLFTQILDELDGGKQIATGEAEIVNKWRAYWMGDVVAVMLSHNAKLRASVAMYALPLLLKKDPGCVPLMIQQLRDTKDADKGVMLWAIIEVLKFARKKIAPEKLLGLSMAEIQSGLENARPEARGAAFEALCGSLKSTNLPTRDEILMLQRYLVISSKEITASTRMNSLNSLKTVFFRVKEFLRISAKENARESAEQKDFRLVEIARAQAFQEWIELFIVTTVYPGSLVQRTIIGLEVLYLYLQVFGIPEESRASLLMTPHTVTCLLNMLIGSWDVIRSLANSILDLYPPILPGYTTHEELEMLWRWAMTLCISPRQRESDAGAHFMQLLYHRSDSLIGQNVLAISPEFAGVVKNAQVRFVLKLTETIIGRLATANIQRGESPLVHGLLLSLRYIVDGTAFTSLSEDLQNEWRVALAQVFICVQRSMQLSLAVVGDATSGVGDEKLSDTFEGVVGEVSAAGAKTSTIPLRVDCRGHLILEDAAENEDGEGDTEQRAVVGSWLAARECGAIIDTLMRRVPLPTEDSGGNLFSADLARQSGEMLLNSLFELKHKGAVATAYESFEGICKSFLAHGEKNAMIGSLPSSWADKLLDRLEKSEQQFILRRSSGFAYSFVAILRAEPRNTAAIILPRVMTNLLRLAAQDTDAMAAAAAHQQHHLVWRSRVHALNILKLISQDAVLSDDVAVYVSQMLEIAIFGFDCRSWVVRNSSMMLFAAATQRALGDKRIADGASKNKIPSAEVFSRFPQLDGFLYRALQRFTAQLGQDGGVTPPGLFPVLMFLSRLRPTDEDEDEALRARGSRPLADFVPVVRQCASQTVVAIRQMAAQVLGTIVRVEQIVELLKLLSEELPKGFSDKGAASSPRKRITTNQVHGLLLQAQALISKCIAAEGTTRDNSVHGALAFIIEEFLPKIEWLATDRIKCESVRAVVLEIIESIVNYQATRAEDVLKWTAFTERVANESFVQVDRLSAPESAVLNRSPGLYKANRASVGIFFGLLRLQWKGHNNATFATSWLPRVAALIQSPVLEVRKRASKQLGLFAHLSSFDFAEEIAVTASIQKVLLQQLSVETHPTVKTRLLHLLIECQDALGRVESEGATAVSTIQELLSHSADVDVLSPSLRLFASFVRDGVAGDDVLVGLKNSIVERSSEFQPLGLRFAAAIAIERSDILSVKPSNAANTVEIAVDLWMTAIKLLQDDDNTVRDVIRRAVHRALRANDASFSLDDLVSETSLLPVAVRFVVTTFGSSSYGFQSVRSLLLSVIDAPTLLVEYTTGAKAQDWGDLCHRIFEAEASNFYAEPDLIAQLIVVFLFETKIADDRLLKLKEEILEKLVKTLQLLNEHRTREQWLGGMTYYSSVFPTLFSLLCAGVAVVKSSRDTQELASLLTSTKAQAIEALPSLQAGHPLVLAAVNALSQDNSTSLRDLVHLTPTWKALQ</sequence>
<dbReference type="Proteomes" id="UP000794436">
    <property type="component" value="Unassembled WGS sequence"/>
</dbReference>
<dbReference type="EMBL" id="SPLM01000039">
    <property type="protein sequence ID" value="TMW64673.1"/>
    <property type="molecule type" value="Genomic_DNA"/>
</dbReference>
<name>A0A8K1CLS2_PYTOL</name>
<evidence type="ECO:0000313" key="8">
    <source>
        <dbReference type="Proteomes" id="UP000794436"/>
    </source>
</evidence>
<dbReference type="Pfam" id="PF25151">
    <property type="entry name" value="TPR_Trm732_C"/>
    <property type="match status" value="1"/>
</dbReference>
<organism evidence="7 8">
    <name type="scientific">Pythium oligandrum</name>
    <name type="common">Mycoparasitic fungus</name>
    <dbReference type="NCBI Taxonomy" id="41045"/>
    <lineage>
        <taxon>Eukaryota</taxon>
        <taxon>Sar</taxon>
        <taxon>Stramenopiles</taxon>
        <taxon>Oomycota</taxon>
        <taxon>Peronosporomycetes</taxon>
        <taxon>Pythiales</taxon>
        <taxon>Pythiaceae</taxon>
        <taxon>Pythium</taxon>
    </lineage>
</organism>
<comment type="caution">
    <text evidence="7">The sequence shown here is derived from an EMBL/GenBank/DDBJ whole genome shotgun (WGS) entry which is preliminary data.</text>
</comment>
<gene>
    <name evidence="7" type="ORF">Poli38472_011553</name>
</gene>
<evidence type="ECO:0000256" key="1">
    <source>
        <dbReference type="ARBA" id="ARBA00010409"/>
    </source>
</evidence>
<dbReference type="OrthoDB" id="73997at2759"/>
<dbReference type="InterPro" id="IPR056843">
    <property type="entry name" value="THADA-like_TPR"/>
</dbReference>
<dbReference type="GO" id="GO:0005829">
    <property type="term" value="C:cytosol"/>
    <property type="evidence" value="ECO:0007669"/>
    <property type="project" value="TreeGrafter"/>
</dbReference>
<evidence type="ECO:0000259" key="6">
    <source>
        <dbReference type="Pfam" id="PF25151"/>
    </source>
</evidence>
<evidence type="ECO:0000256" key="2">
    <source>
        <dbReference type="ARBA" id="ARBA00022694"/>
    </source>
</evidence>
<protein>
    <recommendedName>
        <fullName evidence="9">DUF2428 domain-containing protein</fullName>
    </recommendedName>
</protein>